<evidence type="ECO:0000313" key="4">
    <source>
        <dbReference type="Proteomes" id="UP000439903"/>
    </source>
</evidence>
<dbReference type="Pfam" id="PF07714">
    <property type="entry name" value="PK_Tyr_Ser-Thr"/>
    <property type="match status" value="1"/>
</dbReference>
<reference evidence="3 4" key="1">
    <citation type="journal article" date="2019" name="Environ. Microbiol.">
        <title>At the nexus of three kingdoms: the genome of the mycorrhizal fungus Gigaspora margarita provides insights into plant, endobacterial and fungal interactions.</title>
        <authorList>
            <person name="Venice F."/>
            <person name="Ghignone S."/>
            <person name="Salvioli di Fossalunga A."/>
            <person name="Amselem J."/>
            <person name="Novero M."/>
            <person name="Xianan X."/>
            <person name="Sedzielewska Toro K."/>
            <person name="Morin E."/>
            <person name="Lipzen A."/>
            <person name="Grigoriev I.V."/>
            <person name="Henrissat B."/>
            <person name="Martin F.M."/>
            <person name="Bonfante P."/>
        </authorList>
    </citation>
    <scope>NUCLEOTIDE SEQUENCE [LARGE SCALE GENOMIC DNA]</scope>
    <source>
        <strain evidence="3 4">BEG34</strain>
    </source>
</reference>
<protein>
    <submittedName>
        <fullName evidence="3">Kinase-like protein</fullName>
    </submittedName>
</protein>
<dbReference type="GO" id="GO:0004674">
    <property type="term" value="F:protein serine/threonine kinase activity"/>
    <property type="evidence" value="ECO:0007669"/>
    <property type="project" value="TreeGrafter"/>
</dbReference>
<dbReference type="InterPro" id="IPR051681">
    <property type="entry name" value="Ser/Thr_Kinases-Pseudokinases"/>
</dbReference>
<organism evidence="3 4">
    <name type="scientific">Gigaspora margarita</name>
    <dbReference type="NCBI Taxonomy" id="4874"/>
    <lineage>
        <taxon>Eukaryota</taxon>
        <taxon>Fungi</taxon>
        <taxon>Fungi incertae sedis</taxon>
        <taxon>Mucoromycota</taxon>
        <taxon>Glomeromycotina</taxon>
        <taxon>Glomeromycetes</taxon>
        <taxon>Diversisporales</taxon>
        <taxon>Gigasporaceae</taxon>
        <taxon>Gigaspora</taxon>
    </lineage>
</organism>
<feature type="compositionally biased region" description="Acidic residues" evidence="1">
    <location>
        <begin position="1057"/>
        <end position="1066"/>
    </location>
</feature>
<feature type="domain" description="Protein kinase" evidence="2">
    <location>
        <begin position="1"/>
        <end position="278"/>
    </location>
</feature>
<dbReference type="PANTHER" id="PTHR44329">
    <property type="entry name" value="SERINE/THREONINE-PROTEIN KINASE TNNI3K-RELATED"/>
    <property type="match status" value="1"/>
</dbReference>
<accession>A0A8H4B5B1</accession>
<dbReference type="Gene3D" id="1.25.40.10">
    <property type="entry name" value="Tetratricopeptide repeat domain"/>
    <property type="match status" value="1"/>
</dbReference>
<keyword evidence="3" id="KW-0808">Transferase</keyword>
<dbReference type="Gene3D" id="1.10.510.10">
    <property type="entry name" value="Transferase(Phosphotransferase) domain 1"/>
    <property type="match status" value="1"/>
</dbReference>
<dbReference type="PROSITE" id="PS50011">
    <property type="entry name" value="PROTEIN_KINASE_DOM"/>
    <property type="match status" value="1"/>
</dbReference>
<dbReference type="InterPro" id="IPR000719">
    <property type="entry name" value="Prot_kinase_dom"/>
</dbReference>
<feature type="region of interest" description="Disordered" evidence="1">
    <location>
        <begin position="1044"/>
        <end position="1071"/>
    </location>
</feature>
<keyword evidence="3" id="KW-0418">Kinase</keyword>
<proteinExistence type="predicted"/>
<dbReference type="InterPro" id="IPR011990">
    <property type="entry name" value="TPR-like_helical_dom_sf"/>
</dbReference>
<evidence type="ECO:0000256" key="1">
    <source>
        <dbReference type="SAM" id="MobiDB-lite"/>
    </source>
</evidence>
<evidence type="ECO:0000313" key="3">
    <source>
        <dbReference type="EMBL" id="KAF0561617.1"/>
    </source>
</evidence>
<sequence>MTTIYEIVRNLSNKKNITILPYETLKEDAIKSNNVQTFFFDGKTVTLKLLVNGRCNKSDSKRWQLELRHFDHENILKIYGLTSMNRDYYIVYEYANNWDLRTYLRNNPQTSWIDKVELTRQVVAGLKFLHERKIIHVELHPKNILMHGSIPKLTNIGIAKFDSSFTSYTPSEQLNNQISKDGPILNDQMSKDGTKLNIYSLGMLCWEISNNGILPYNGSFDIPLAYKVIDGFRESPINGTPLKYVDIYTKCWDKNPDKRPNCLEILEELKEISYEEVYNKDQTQDLDRVPDPKDISYTCDPIISDNIFDVNTEHLLDFDFLEQERERKILFVKRFGLTKGRNKDEYEFVPGKKHILDDNGRFNAEKIEHFTPIVYLAKVNTEPWEFLNNFALFPRKDNKVPYGVDLIRIHIPVGEVEYEGHLTDQFIYEIKDALDISDIEKKRTKLIEISNEYGTYIITKFIIGGAIMIDAHNINAESLLRFQVYLNWGISFAKGETHAIFENGSLEDFPSFKTFPSRPMENVKDLYTWLKDLYDCKDVELILYKCYKPFYELLDNNLKEKIFECFSLNPVDEPLPILIPQLPPEFKQETFSEWMSLSNPSLLPYVRDWIEELSLRYGVLLQHSKLEYGKKVAFKFLREPEITPMNKLIILVSQPNNQQEAYLLDNGIDLEMADELRISETPFTDFKSSSNYPVEDLINTKNKSSKKVFCQIIYQAARLSFDLPCIKASEPYIKAVDKAIESYQPYKELSELFNNYYGHLLPKTIVIGGILKRSYESYKINSVETLKIEFDANTSQEEIVNRLTELNEKYNIDTSLFLSQCGKVIDQDQIESWWKSLKNNPENWKIISFENWVPSYKVLDQSCSDVEVVLDDKCHIVFEGENFLTLDNQSSLIIDFPGPLSENDKECQVYGEIVKKDISGKNECWETIPNVTITFDYISRLGCVALIHNNSGISLNKNETKILWFVLAKLKGYSELDYRDIKVVYGKREIDDIQSDIVLRTDEEIGTDDVLVTSFVTKPFKDMPYYKIDLKNWAKNTVVLRIQQEGQGNSQDSLEQISDEDLEESSDDAKEEPIEIGIEPNPQENIIFNYCIINTNEKNENKAYNWNIYGINLDEDLRDDDINDKEFDPNHSPMSLEKAIEQHKKPNGDTLKAWNSFIKIRNDSGDPRATYWIGFYLENNQKILKAPIQFYKDVLEGAKETLQQAAMRYYEEAADYGDPNGSLSYGYGLFSGKGVLQDKLEAKRYFELSAQKGNLDAMYNLGGILYMDGHVEQGKAWLVQAAQRGHAPSIKFCKSRNIDF</sequence>
<dbReference type="InterPro" id="IPR011009">
    <property type="entry name" value="Kinase-like_dom_sf"/>
</dbReference>
<dbReference type="Proteomes" id="UP000439903">
    <property type="component" value="Unassembled WGS sequence"/>
</dbReference>
<keyword evidence="4" id="KW-1185">Reference proteome</keyword>
<dbReference type="SUPFAM" id="SSF56112">
    <property type="entry name" value="Protein kinase-like (PK-like)"/>
    <property type="match status" value="1"/>
</dbReference>
<comment type="caution">
    <text evidence="3">The sequence shown here is derived from an EMBL/GenBank/DDBJ whole genome shotgun (WGS) entry which is preliminary data.</text>
</comment>
<dbReference type="EMBL" id="WTPW01000008">
    <property type="protein sequence ID" value="KAF0561617.1"/>
    <property type="molecule type" value="Genomic_DNA"/>
</dbReference>
<dbReference type="GO" id="GO:0005524">
    <property type="term" value="F:ATP binding"/>
    <property type="evidence" value="ECO:0007669"/>
    <property type="project" value="InterPro"/>
</dbReference>
<dbReference type="SMART" id="SM00671">
    <property type="entry name" value="SEL1"/>
    <property type="match status" value="2"/>
</dbReference>
<evidence type="ECO:0000259" key="2">
    <source>
        <dbReference type="PROSITE" id="PS50011"/>
    </source>
</evidence>
<gene>
    <name evidence="3" type="ORF">F8M41_022531</name>
</gene>
<dbReference type="PRINTS" id="PR00109">
    <property type="entry name" value="TYRKINASE"/>
</dbReference>
<dbReference type="InterPro" id="IPR006597">
    <property type="entry name" value="Sel1-like"/>
</dbReference>
<dbReference type="InterPro" id="IPR001245">
    <property type="entry name" value="Ser-Thr/Tyr_kinase_cat_dom"/>
</dbReference>
<dbReference type="OrthoDB" id="1668230at2759"/>
<name>A0A8H4B5B1_GIGMA</name>
<dbReference type="SUPFAM" id="SSF81901">
    <property type="entry name" value="HCP-like"/>
    <property type="match status" value="1"/>
</dbReference>